<dbReference type="AlphaFoldDB" id="A0A8T2PU58"/>
<proteinExistence type="inferred from homology"/>
<protein>
    <recommendedName>
        <fullName evidence="4">TELO2-interacting protein 2</fullName>
    </recommendedName>
</protein>
<dbReference type="PANTHER" id="PTHR32226">
    <property type="entry name" value="TELO2-INTERACTING PROTEIN 2"/>
    <property type="match status" value="1"/>
</dbReference>
<name>A0A8T2PU58_9TELE</name>
<dbReference type="InterPro" id="IPR018870">
    <property type="entry name" value="Tti2"/>
</dbReference>
<evidence type="ECO:0000313" key="2">
    <source>
        <dbReference type="EMBL" id="KAG9354873.1"/>
    </source>
</evidence>
<dbReference type="Proteomes" id="UP000824540">
    <property type="component" value="Unassembled WGS sequence"/>
</dbReference>
<evidence type="ECO:0008006" key="4">
    <source>
        <dbReference type="Google" id="ProtNLM"/>
    </source>
</evidence>
<keyword evidence="3" id="KW-1185">Reference proteome</keyword>
<evidence type="ECO:0000256" key="1">
    <source>
        <dbReference type="ARBA" id="ARBA00034736"/>
    </source>
</evidence>
<dbReference type="OrthoDB" id="6417021at2759"/>
<comment type="caution">
    <text evidence="2">The sequence shown here is derived from an EMBL/GenBank/DDBJ whole genome shotgun (WGS) entry which is preliminary data.</text>
</comment>
<dbReference type="GO" id="GO:0005634">
    <property type="term" value="C:nucleus"/>
    <property type="evidence" value="ECO:0007669"/>
    <property type="project" value="TreeGrafter"/>
</dbReference>
<sequence>MPLSDSFQDLHIMEKDTVRHDLGNGQLPVNSVRQVHDWVQGLLRDTPSSVEQGLNTLKTVQQLFENGDSHSLFSECCANEGTNMGRSYVELVNSVTQFAALPLCGTDSGDLPDIDYATVPDKARAVCGVLLALSRRLGVGRETPLCHGPAASTSPLAHKLAPSLFVFAVTHLQPQPWTSDSSRAAANELLNAVVQGAGMVSSTQLLCGKTENDDAGVIGPVLEMLKPELTKDNWKRNQAVKHIFAWTLTQVVRPWLAEFLDRVFPPSLLISDDYRTDNKPAADLRQYNRAQVLYHAMFNHLYVSEAELIEVVLPCLLDLLSVLEKPPKSVGTPRKSNRYDEVLRLILTHMEMEHKLALRRVYVQNVALFIERLLVDVSADHTSSPSGVREELLSRATRCLLLLDHCTQGKVKVLLKGVDSSCADSSVLECLQKVADAS</sequence>
<gene>
    <name evidence="2" type="ORF">JZ751_001586</name>
</gene>
<accession>A0A8T2PU58</accession>
<comment type="similarity">
    <text evidence="1">Belongs to the TTI2 family.</text>
</comment>
<dbReference type="PANTHER" id="PTHR32226:SF2">
    <property type="entry name" value="TELO2-INTERACTING PROTEIN 2"/>
    <property type="match status" value="1"/>
</dbReference>
<dbReference type="GO" id="GO:0005829">
    <property type="term" value="C:cytosol"/>
    <property type="evidence" value="ECO:0007669"/>
    <property type="project" value="TreeGrafter"/>
</dbReference>
<reference evidence="2" key="1">
    <citation type="thesis" date="2021" institute="BYU ScholarsArchive" country="Provo, UT, USA">
        <title>Applications of and Algorithms for Genome Assembly and Genomic Analyses with an Emphasis on Marine Teleosts.</title>
        <authorList>
            <person name="Pickett B.D."/>
        </authorList>
    </citation>
    <scope>NUCLEOTIDE SEQUENCE</scope>
    <source>
        <strain evidence="2">HI-2016</strain>
    </source>
</reference>
<dbReference type="EMBL" id="JAFBMS010000002">
    <property type="protein sequence ID" value="KAG9354873.1"/>
    <property type="molecule type" value="Genomic_DNA"/>
</dbReference>
<dbReference type="GO" id="GO:0110078">
    <property type="term" value="C:TTT Hsp90 cochaperone complex"/>
    <property type="evidence" value="ECO:0007669"/>
    <property type="project" value="InterPro"/>
</dbReference>
<organism evidence="2 3">
    <name type="scientific">Albula glossodonta</name>
    <name type="common">roundjaw bonefish</name>
    <dbReference type="NCBI Taxonomy" id="121402"/>
    <lineage>
        <taxon>Eukaryota</taxon>
        <taxon>Metazoa</taxon>
        <taxon>Chordata</taxon>
        <taxon>Craniata</taxon>
        <taxon>Vertebrata</taxon>
        <taxon>Euteleostomi</taxon>
        <taxon>Actinopterygii</taxon>
        <taxon>Neopterygii</taxon>
        <taxon>Teleostei</taxon>
        <taxon>Albuliformes</taxon>
        <taxon>Albulidae</taxon>
        <taxon>Albula</taxon>
    </lineage>
</organism>
<evidence type="ECO:0000313" key="3">
    <source>
        <dbReference type="Proteomes" id="UP000824540"/>
    </source>
</evidence>